<accession>A0ABT6H5R3</accession>
<evidence type="ECO:0000313" key="2">
    <source>
        <dbReference type="Proteomes" id="UP001218246"/>
    </source>
</evidence>
<sequence length="105" mass="12087">MRELLDIVPSAVKVLLQQKYGDKRILDVIVTEATSYDFQPEEIVPCIMAAYYAYQSAHYPEDTEEAQKILVFDTAIRAALKLLSYGKYKAVRTEEGWMRYPETTS</sequence>
<reference evidence="1 2" key="1">
    <citation type="submission" date="2023-04" db="EMBL/GenBank/DDBJ databases">
        <title>Ectobacillus antri isolated from activated sludge.</title>
        <authorList>
            <person name="Yan P."/>
            <person name="Liu X."/>
        </authorList>
    </citation>
    <scope>NUCLEOTIDE SEQUENCE [LARGE SCALE GENOMIC DNA]</scope>
    <source>
        <strain evidence="1 2">C18H</strain>
    </source>
</reference>
<evidence type="ECO:0008006" key="3">
    <source>
        <dbReference type="Google" id="ProtNLM"/>
    </source>
</evidence>
<evidence type="ECO:0000313" key="1">
    <source>
        <dbReference type="EMBL" id="MDG5754178.1"/>
    </source>
</evidence>
<keyword evidence="2" id="KW-1185">Reference proteome</keyword>
<comment type="caution">
    <text evidence="1">The sequence shown here is derived from an EMBL/GenBank/DDBJ whole genome shotgun (WGS) entry which is preliminary data.</text>
</comment>
<dbReference type="EMBL" id="JARULN010000006">
    <property type="protein sequence ID" value="MDG5754178.1"/>
    <property type="molecule type" value="Genomic_DNA"/>
</dbReference>
<dbReference type="Proteomes" id="UP001218246">
    <property type="component" value="Unassembled WGS sequence"/>
</dbReference>
<organism evidence="1 2">
    <name type="scientific">Ectobacillus antri</name>
    <dbReference type="NCBI Taxonomy" id="2486280"/>
    <lineage>
        <taxon>Bacteria</taxon>
        <taxon>Bacillati</taxon>
        <taxon>Bacillota</taxon>
        <taxon>Bacilli</taxon>
        <taxon>Bacillales</taxon>
        <taxon>Bacillaceae</taxon>
        <taxon>Ectobacillus</taxon>
    </lineage>
</organism>
<protein>
    <recommendedName>
        <fullName evidence="3">Phage gp6-like head-tail connector protein</fullName>
    </recommendedName>
</protein>
<proteinExistence type="predicted"/>
<name>A0ABT6H5R3_9BACI</name>
<gene>
    <name evidence="1" type="ORF">P6P90_09365</name>
</gene>